<accession>A0ABT3KTS5</accession>
<keyword evidence="4" id="KW-0488">Methylation</keyword>
<dbReference type="RefSeq" id="WP_265258452.1">
    <property type="nucleotide sequence ID" value="NZ_QZCV01000002.1"/>
</dbReference>
<dbReference type="InterPro" id="IPR022346">
    <property type="entry name" value="T2SS_GspH"/>
</dbReference>
<comment type="caution">
    <text evidence="14">The sequence shown here is derived from an EMBL/GenBank/DDBJ whole genome shotgun (WGS) entry which is preliminary data.</text>
</comment>
<gene>
    <name evidence="14" type="ORF">D5039_10180</name>
</gene>
<dbReference type="Gene3D" id="3.55.40.10">
    <property type="entry name" value="minor pseudopilin epsh domain"/>
    <property type="match status" value="1"/>
</dbReference>
<evidence type="ECO:0000256" key="2">
    <source>
        <dbReference type="ARBA" id="ARBA00021549"/>
    </source>
</evidence>
<comment type="similarity">
    <text evidence="9">Belongs to the GSP H family.</text>
</comment>
<evidence type="ECO:0000256" key="5">
    <source>
        <dbReference type="ARBA" id="ARBA00022519"/>
    </source>
</evidence>
<dbReference type="PROSITE" id="PS00409">
    <property type="entry name" value="PROKAR_NTER_METHYL"/>
    <property type="match status" value="1"/>
</dbReference>
<feature type="region of interest" description="Disordered" evidence="11">
    <location>
        <begin position="1"/>
        <end position="67"/>
    </location>
</feature>
<protein>
    <recommendedName>
        <fullName evidence="2">Type II secretion system protein H</fullName>
    </recommendedName>
    <alternativeName>
        <fullName evidence="10">General secretion pathway protein H</fullName>
    </alternativeName>
</protein>
<dbReference type="InterPro" id="IPR045584">
    <property type="entry name" value="Pilin-like"/>
</dbReference>
<evidence type="ECO:0000256" key="11">
    <source>
        <dbReference type="SAM" id="MobiDB-lite"/>
    </source>
</evidence>
<dbReference type="Pfam" id="PF12019">
    <property type="entry name" value="GspH"/>
    <property type="match status" value="1"/>
</dbReference>
<evidence type="ECO:0000313" key="15">
    <source>
        <dbReference type="Proteomes" id="UP001208935"/>
    </source>
</evidence>
<organism evidence="14 15">
    <name type="scientific">Verminephrobacter aporrectodeae subsp. tuberculatae</name>
    <dbReference type="NCBI Taxonomy" id="1110392"/>
    <lineage>
        <taxon>Bacteria</taxon>
        <taxon>Pseudomonadati</taxon>
        <taxon>Pseudomonadota</taxon>
        <taxon>Betaproteobacteria</taxon>
        <taxon>Burkholderiales</taxon>
        <taxon>Comamonadaceae</taxon>
        <taxon>Verminephrobacter</taxon>
    </lineage>
</organism>
<evidence type="ECO:0000256" key="1">
    <source>
        <dbReference type="ARBA" id="ARBA00004377"/>
    </source>
</evidence>
<comment type="subcellular location">
    <subcellularLocation>
        <location evidence="1">Cell inner membrane</location>
        <topology evidence="1">Single-pass membrane protein</topology>
    </subcellularLocation>
</comment>
<feature type="transmembrane region" description="Helical" evidence="12">
    <location>
        <begin position="87"/>
        <end position="108"/>
    </location>
</feature>
<dbReference type="InterPro" id="IPR012902">
    <property type="entry name" value="N_methyl_site"/>
</dbReference>
<reference evidence="15" key="1">
    <citation type="submission" date="2023-07" db="EMBL/GenBank/DDBJ databases">
        <title>Verminephrobacter genomes.</title>
        <authorList>
            <person name="Lund M.B."/>
        </authorList>
    </citation>
    <scope>NUCLEOTIDE SEQUENCE [LARGE SCALE GENOMIC DNA]</scope>
    <source>
        <strain evidence="15">AtM5-05</strain>
    </source>
</reference>
<keyword evidence="15" id="KW-1185">Reference proteome</keyword>
<dbReference type="EMBL" id="QZCW01000002">
    <property type="protein sequence ID" value="MCW5321502.1"/>
    <property type="molecule type" value="Genomic_DNA"/>
</dbReference>
<feature type="compositionally biased region" description="Polar residues" evidence="11">
    <location>
        <begin position="1"/>
        <end position="15"/>
    </location>
</feature>
<evidence type="ECO:0000313" key="14">
    <source>
        <dbReference type="EMBL" id="MCW5321502.1"/>
    </source>
</evidence>
<dbReference type="NCBIfam" id="TIGR02532">
    <property type="entry name" value="IV_pilin_GFxxxE"/>
    <property type="match status" value="1"/>
</dbReference>
<evidence type="ECO:0000259" key="13">
    <source>
        <dbReference type="Pfam" id="PF12019"/>
    </source>
</evidence>
<dbReference type="Pfam" id="PF07963">
    <property type="entry name" value="N_methyl"/>
    <property type="match status" value="1"/>
</dbReference>
<evidence type="ECO:0000256" key="10">
    <source>
        <dbReference type="ARBA" id="ARBA00030775"/>
    </source>
</evidence>
<keyword evidence="5" id="KW-0997">Cell inner membrane</keyword>
<feature type="domain" description="General secretion pathway GspH" evidence="13">
    <location>
        <begin position="124"/>
        <end position="234"/>
    </location>
</feature>
<keyword evidence="7 12" id="KW-1133">Transmembrane helix</keyword>
<evidence type="ECO:0000256" key="8">
    <source>
        <dbReference type="ARBA" id="ARBA00023136"/>
    </source>
</evidence>
<keyword evidence="3" id="KW-1003">Cell membrane</keyword>
<dbReference type="Proteomes" id="UP001208935">
    <property type="component" value="Unassembled WGS sequence"/>
</dbReference>
<evidence type="ECO:0000256" key="6">
    <source>
        <dbReference type="ARBA" id="ARBA00022692"/>
    </source>
</evidence>
<keyword evidence="6 12" id="KW-0812">Transmembrane</keyword>
<evidence type="ECO:0000256" key="9">
    <source>
        <dbReference type="ARBA" id="ARBA00025772"/>
    </source>
</evidence>
<keyword evidence="8 12" id="KW-0472">Membrane</keyword>
<sequence length="269" mass="28761">MLNYHPSTAQPSAGRSSRHGRKHSEKIASGLEGPTSSSTNKRKPSHPNEGDVGHAGFQATRTGALGTGTGCGRPAALARPRRAAQGFTLIELLVTLALAVILASLAAPSMRDSMARSRLSNLGNEFTSSVLRARNEAVNRNTCVTLCMSRNAGANAPACTTTGADWQVGWIAFFNPACDRNINAPADFSDLLLASEAAPADYRLQAQDGKRKMTFNPRGAPAMADRDQFNLIYRSADDPLTQKHAFNLCMDGLGRTRTIPSGKRCGEYQ</sequence>
<evidence type="ECO:0000256" key="12">
    <source>
        <dbReference type="SAM" id="Phobius"/>
    </source>
</evidence>
<dbReference type="SUPFAM" id="SSF54523">
    <property type="entry name" value="Pili subunits"/>
    <property type="match status" value="1"/>
</dbReference>
<evidence type="ECO:0000256" key="4">
    <source>
        <dbReference type="ARBA" id="ARBA00022481"/>
    </source>
</evidence>
<name>A0ABT3KTS5_9BURK</name>
<evidence type="ECO:0000256" key="7">
    <source>
        <dbReference type="ARBA" id="ARBA00022989"/>
    </source>
</evidence>
<evidence type="ECO:0000256" key="3">
    <source>
        <dbReference type="ARBA" id="ARBA00022475"/>
    </source>
</evidence>
<proteinExistence type="inferred from homology"/>